<feature type="transmembrane region" description="Helical" evidence="2">
    <location>
        <begin position="526"/>
        <end position="547"/>
    </location>
</feature>
<keyword evidence="2" id="KW-0472">Membrane</keyword>
<feature type="transmembrane region" description="Helical" evidence="2">
    <location>
        <begin position="327"/>
        <end position="349"/>
    </location>
</feature>
<comment type="caution">
    <text evidence="3">The sequence shown here is derived from an EMBL/GenBank/DDBJ whole genome shotgun (WGS) entry which is preliminary data.</text>
</comment>
<feature type="transmembrane region" description="Helical" evidence="2">
    <location>
        <begin position="402"/>
        <end position="423"/>
    </location>
</feature>
<feature type="transmembrane region" description="Helical" evidence="2">
    <location>
        <begin position="500"/>
        <end position="520"/>
    </location>
</feature>
<gene>
    <name evidence="3" type="ORF">ACFQS1_31100</name>
</gene>
<feature type="transmembrane region" description="Helical" evidence="2">
    <location>
        <begin position="369"/>
        <end position="390"/>
    </location>
</feature>
<reference evidence="4" key="1">
    <citation type="journal article" date="2019" name="Int. J. Syst. Evol. Microbiol.">
        <title>The Global Catalogue of Microorganisms (GCM) 10K type strain sequencing project: providing services to taxonomists for standard genome sequencing and annotation.</title>
        <authorList>
            <consortium name="The Broad Institute Genomics Platform"/>
            <consortium name="The Broad Institute Genome Sequencing Center for Infectious Disease"/>
            <person name="Wu L."/>
            <person name="Ma J."/>
        </authorList>
    </citation>
    <scope>NUCLEOTIDE SEQUENCE [LARGE SCALE GENOMIC DNA]</scope>
    <source>
        <strain evidence="4">XZYJT-10</strain>
    </source>
</reference>
<evidence type="ECO:0000313" key="3">
    <source>
        <dbReference type="EMBL" id="MFC7278451.1"/>
    </source>
</evidence>
<dbReference type="Proteomes" id="UP001596548">
    <property type="component" value="Unassembled WGS sequence"/>
</dbReference>
<feature type="transmembrane region" description="Helical" evidence="2">
    <location>
        <begin position="613"/>
        <end position="632"/>
    </location>
</feature>
<dbReference type="RefSeq" id="WP_378975308.1">
    <property type="nucleotide sequence ID" value="NZ_JBHTBJ010000033.1"/>
</dbReference>
<feature type="transmembrane region" description="Helical" evidence="2">
    <location>
        <begin position="552"/>
        <end position="569"/>
    </location>
</feature>
<feature type="transmembrane region" description="Helical" evidence="2">
    <location>
        <begin position="644"/>
        <end position="663"/>
    </location>
</feature>
<evidence type="ECO:0000313" key="4">
    <source>
        <dbReference type="Proteomes" id="UP001596548"/>
    </source>
</evidence>
<accession>A0ABW2I017</accession>
<keyword evidence="2" id="KW-1133">Transmembrane helix</keyword>
<protein>
    <submittedName>
        <fullName evidence="3">Uncharacterized protein</fullName>
    </submittedName>
</protein>
<feature type="transmembrane region" description="Helical" evidence="2">
    <location>
        <begin position="470"/>
        <end position="493"/>
    </location>
</feature>
<keyword evidence="4" id="KW-1185">Reference proteome</keyword>
<evidence type="ECO:0000256" key="1">
    <source>
        <dbReference type="SAM" id="MobiDB-lite"/>
    </source>
</evidence>
<feature type="compositionally biased region" description="Polar residues" evidence="1">
    <location>
        <begin position="717"/>
        <end position="728"/>
    </location>
</feature>
<organism evidence="3 4">
    <name type="scientific">Paractinoplanes rhizophilus</name>
    <dbReference type="NCBI Taxonomy" id="1416877"/>
    <lineage>
        <taxon>Bacteria</taxon>
        <taxon>Bacillati</taxon>
        <taxon>Actinomycetota</taxon>
        <taxon>Actinomycetes</taxon>
        <taxon>Micromonosporales</taxon>
        <taxon>Micromonosporaceae</taxon>
        <taxon>Paractinoplanes</taxon>
    </lineage>
</organism>
<sequence length="728" mass="73986">MRRVWVPYVLVLLAVAASLGGLAVRPATGAPQSTVDYVIVAGAAGLRWDDLDPHRTPALWQEASRGSIGWLSVRSARRVTCPADGWVTLGAGNYAAYPRVAGAGGCETPKPDLDQPDAIGANIVNQRNIVRDNQDGLPYGAVPGALAESVRCTVAVGPGAAIAAARPFGRVDKYRAELPPDPANLLSDCVLSVVDLGTVTGSGRSRAALVERADALLARVVAARPARSLVLVAGVSDTDRSSRLHVAIAEGEGWNGGWLTSAGTGRDGYLQLIDLAPTILTALGKGSPEKLIAGRSATVVPGKPGDVADAVQGDHDADRRASAQRGVATIFFTVLAILQLVLFALLVPVMVRARRHSGPKGPALPAPRVVAAVELALIAAALAIPAALLADASPWWRSAHPAWVFGIVTGALIVAGTAAIRLGPRYKRTLWPMGAAAAFGAVVVGLDLLTGAQLQLNGVAGYSAVNGARYAGVGGVGLGVFVTGLLVLAGCLAHGVRKPFRPLVVVVLGGLGVVMVGSPYLGADPIGAIAVTAGVCVAAALSTGGWLTFPRFAWSALAGLAVTIGFAAVDLRRPALERGSLGRFLTELASGSAGPALQRVAAANGEALLSSPLTVLAVVGAVMIAFCQFSPWGGLNRLFGLHPGIRAAFAGTTVATLIAGVLGGSALTVAGAAAAALVPTAVLTVLRVLLHAADRTRPEGETDGPGGPLLRRPALTRVTTSPKTRPPG</sequence>
<feature type="transmembrane region" description="Helical" evidence="2">
    <location>
        <begin position="669"/>
        <end position="690"/>
    </location>
</feature>
<feature type="transmembrane region" description="Helical" evidence="2">
    <location>
        <begin position="430"/>
        <end position="450"/>
    </location>
</feature>
<feature type="region of interest" description="Disordered" evidence="1">
    <location>
        <begin position="696"/>
        <end position="728"/>
    </location>
</feature>
<proteinExistence type="predicted"/>
<dbReference type="EMBL" id="JBHTBJ010000033">
    <property type="protein sequence ID" value="MFC7278451.1"/>
    <property type="molecule type" value="Genomic_DNA"/>
</dbReference>
<evidence type="ECO:0000256" key="2">
    <source>
        <dbReference type="SAM" id="Phobius"/>
    </source>
</evidence>
<keyword evidence="2" id="KW-0812">Transmembrane</keyword>
<name>A0ABW2I017_9ACTN</name>